<evidence type="ECO:0000313" key="3">
    <source>
        <dbReference type="Proteomes" id="UP000237246"/>
    </source>
</evidence>
<keyword evidence="3" id="KW-1185">Reference proteome</keyword>
<dbReference type="PANTHER" id="PTHR14965">
    <property type="entry name" value="SI:CH73-248E21.1"/>
    <property type="match status" value="1"/>
</dbReference>
<dbReference type="EMBL" id="PPHD01006552">
    <property type="protein sequence ID" value="POI32151.1"/>
    <property type="molecule type" value="Genomic_DNA"/>
</dbReference>
<dbReference type="OrthoDB" id="9948726at2759"/>
<keyword evidence="1" id="KW-0053">Apoptosis</keyword>
<accession>A0A2P4T731</accession>
<comment type="caution">
    <text evidence="2">The sequence shown here is derived from an EMBL/GenBank/DDBJ whole genome shotgun (WGS) entry which is preliminary data.</text>
</comment>
<dbReference type="AlphaFoldDB" id="A0A2P4T731"/>
<protein>
    <submittedName>
        <fullName evidence="2">Uncharacterized protein</fullName>
    </submittedName>
</protein>
<dbReference type="PANTHER" id="PTHR14965:SF9">
    <property type="entry name" value="APOPTOSIS FACILITATOR BCL-2-LIKE PROTEIN 14"/>
    <property type="match status" value="1"/>
</dbReference>
<gene>
    <name evidence="2" type="ORF">CIB84_004097</name>
</gene>
<reference evidence="2 3" key="1">
    <citation type="submission" date="2018-01" db="EMBL/GenBank/DDBJ databases">
        <title>Comparison of the Chinese Bamboo Partridge and Red Junglefowl genome sequences highlights the importance of demography in genome evolution.</title>
        <authorList>
            <person name="Tiley G.P."/>
            <person name="Kimball R.T."/>
            <person name="Braun E.L."/>
            <person name="Burleigh J.G."/>
        </authorList>
    </citation>
    <scope>NUCLEOTIDE SEQUENCE [LARGE SCALE GENOMIC DNA]</scope>
    <source>
        <strain evidence="2">RTK389</strain>
        <tissue evidence="2">Blood</tissue>
    </source>
</reference>
<proteinExistence type="predicted"/>
<sequence length="100" mass="10947">MSYSSFKNLADAYVRREMTASRPNVNPQEIQFAFTVHLTARVAGICNQAVNRIMGFGTRYLEDSFAPLSYSKILQVRRAVAEDGVSHGDGDDDSQGGQSG</sequence>
<dbReference type="GO" id="GO:0006915">
    <property type="term" value="P:apoptotic process"/>
    <property type="evidence" value="ECO:0007669"/>
    <property type="project" value="UniProtKB-KW"/>
</dbReference>
<dbReference type="GO" id="GO:2001236">
    <property type="term" value="P:regulation of extrinsic apoptotic signaling pathway"/>
    <property type="evidence" value="ECO:0007669"/>
    <property type="project" value="TreeGrafter"/>
</dbReference>
<organism evidence="2 3">
    <name type="scientific">Bambusicola thoracicus</name>
    <name type="common">Chinese bamboo-partridge</name>
    <name type="synonym">Perdix thoracica</name>
    <dbReference type="NCBI Taxonomy" id="9083"/>
    <lineage>
        <taxon>Eukaryota</taxon>
        <taxon>Metazoa</taxon>
        <taxon>Chordata</taxon>
        <taxon>Craniata</taxon>
        <taxon>Vertebrata</taxon>
        <taxon>Euteleostomi</taxon>
        <taxon>Archelosauria</taxon>
        <taxon>Archosauria</taxon>
        <taxon>Dinosauria</taxon>
        <taxon>Saurischia</taxon>
        <taxon>Theropoda</taxon>
        <taxon>Coelurosauria</taxon>
        <taxon>Aves</taxon>
        <taxon>Neognathae</taxon>
        <taxon>Galloanserae</taxon>
        <taxon>Galliformes</taxon>
        <taxon>Phasianidae</taxon>
        <taxon>Perdicinae</taxon>
        <taxon>Bambusicola</taxon>
    </lineage>
</organism>
<name>A0A2P4T731_BAMTH</name>
<evidence type="ECO:0000313" key="2">
    <source>
        <dbReference type="EMBL" id="POI32151.1"/>
    </source>
</evidence>
<dbReference type="Proteomes" id="UP000237246">
    <property type="component" value="Unassembled WGS sequence"/>
</dbReference>
<evidence type="ECO:0000256" key="1">
    <source>
        <dbReference type="ARBA" id="ARBA00022703"/>
    </source>
</evidence>